<dbReference type="Proteomes" id="UP000094336">
    <property type="component" value="Unassembled WGS sequence"/>
</dbReference>
<dbReference type="RefSeq" id="XP_018987814.1">
    <property type="nucleotide sequence ID" value="XM_019127443.1"/>
</dbReference>
<name>A0A1E3QXX3_9ASCO</name>
<keyword evidence="2" id="KW-1185">Reference proteome</keyword>
<accession>A0A1E3QXX3</accession>
<dbReference type="GeneID" id="30145296"/>
<evidence type="ECO:0000313" key="1">
    <source>
        <dbReference type="EMBL" id="ODQ82486.1"/>
    </source>
</evidence>
<reference evidence="2" key="1">
    <citation type="submission" date="2016-05" db="EMBL/GenBank/DDBJ databases">
        <title>Comparative genomics of biotechnologically important yeasts.</title>
        <authorList>
            <consortium name="DOE Joint Genome Institute"/>
            <person name="Riley R."/>
            <person name="Haridas S."/>
            <person name="Wolfe K.H."/>
            <person name="Lopes M.R."/>
            <person name="Hittinger C.T."/>
            <person name="Goker M."/>
            <person name="Salamov A."/>
            <person name="Wisecaver J."/>
            <person name="Long T.M."/>
            <person name="Aerts A.L."/>
            <person name="Barry K."/>
            <person name="Choi C."/>
            <person name="Clum A."/>
            <person name="Coughlan A.Y."/>
            <person name="Deshpande S."/>
            <person name="Douglass A.P."/>
            <person name="Hanson S.J."/>
            <person name="Klenk H.-P."/>
            <person name="Labutti K."/>
            <person name="Lapidus A."/>
            <person name="Lindquist E."/>
            <person name="Lipzen A."/>
            <person name="Meier-Kolthoff J.P."/>
            <person name="Ohm R.A."/>
            <person name="Otillar R.P."/>
            <person name="Pangilinan J."/>
            <person name="Peng Y."/>
            <person name="Rokas A."/>
            <person name="Rosa C.A."/>
            <person name="Scheuner C."/>
            <person name="Sibirny A.A."/>
            <person name="Slot J.C."/>
            <person name="Stielow J.B."/>
            <person name="Sun H."/>
            <person name="Kurtzman C.P."/>
            <person name="Blackwell M."/>
            <person name="Grigoriev I.V."/>
            <person name="Jeffries T.W."/>
        </authorList>
    </citation>
    <scope>NUCLEOTIDE SEQUENCE [LARGE SCALE GENOMIC DNA]</scope>
    <source>
        <strain evidence="2">NRRL Y-12698</strain>
    </source>
</reference>
<protein>
    <submittedName>
        <fullName evidence="1">Uncharacterized protein</fullName>
    </submittedName>
</protein>
<dbReference type="EMBL" id="KV454426">
    <property type="protein sequence ID" value="ODQ82486.1"/>
    <property type="molecule type" value="Genomic_DNA"/>
</dbReference>
<organism evidence="1 2">
    <name type="scientific">Babjeviella inositovora NRRL Y-12698</name>
    <dbReference type="NCBI Taxonomy" id="984486"/>
    <lineage>
        <taxon>Eukaryota</taxon>
        <taxon>Fungi</taxon>
        <taxon>Dikarya</taxon>
        <taxon>Ascomycota</taxon>
        <taxon>Saccharomycotina</taxon>
        <taxon>Pichiomycetes</taxon>
        <taxon>Serinales incertae sedis</taxon>
        <taxon>Babjeviella</taxon>
    </lineage>
</organism>
<evidence type="ECO:0000313" key="2">
    <source>
        <dbReference type="Proteomes" id="UP000094336"/>
    </source>
</evidence>
<dbReference type="AlphaFoldDB" id="A0A1E3QXX3"/>
<sequence>MTGSISQYQFSKSISLISNTTSVRLPVMQNSLPSARPPLYFESIISKGLYSLLVSY</sequence>
<gene>
    <name evidence="1" type="ORF">BABINDRAFT_159065</name>
</gene>
<proteinExistence type="predicted"/>